<evidence type="ECO:0000256" key="3">
    <source>
        <dbReference type="ARBA" id="ARBA00007588"/>
    </source>
</evidence>
<comment type="cofactor">
    <cofactor evidence="1">
        <name>FAD</name>
        <dbReference type="ChEBI" id="CHEBI:57692"/>
    </cofactor>
</comment>
<dbReference type="GO" id="GO:0006879">
    <property type="term" value="P:intracellular iron ion homeostasis"/>
    <property type="evidence" value="ECO:0007669"/>
    <property type="project" value="TreeGrafter"/>
</dbReference>
<keyword evidence="8" id="KW-0560">Oxidoreductase</keyword>
<evidence type="ECO:0000256" key="5">
    <source>
        <dbReference type="ARBA" id="ARBA00022630"/>
    </source>
</evidence>
<dbReference type="InParanoid" id="A0A0H2SBB1"/>
<dbReference type="OrthoDB" id="3519933at2759"/>
<dbReference type="SUPFAM" id="SSF51905">
    <property type="entry name" value="FAD/NAD(P)-binding domain"/>
    <property type="match status" value="1"/>
</dbReference>
<evidence type="ECO:0000256" key="7">
    <source>
        <dbReference type="ARBA" id="ARBA00022857"/>
    </source>
</evidence>
<dbReference type="PANTHER" id="PTHR42802:SF1">
    <property type="entry name" value="L-ORNITHINE N(5)-MONOOXYGENASE"/>
    <property type="match status" value="1"/>
</dbReference>
<evidence type="ECO:0000256" key="6">
    <source>
        <dbReference type="ARBA" id="ARBA00022827"/>
    </source>
</evidence>
<keyword evidence="5" id="KW-0285">Flavoprotein</keyword>
<comment type="catalytic activity">
    <reaction evidence="10">
        <text>L-ornithine + NADH + O2 = N(5)-hydroxy-L-ornithine + NAD(+) + H2O</text>
        <dbReference type="Rhea" id="RHEA:41512"/>
        <dbReference type="ChEBI" id="CHEBI:15377"/>
        <dbReference type="ChEBI" id="CHEBI:15379"/>
        <dbReference type="ChEBI" id="CHEBI:46911"/>
        <dbReference type="ChEBI" id="CHEBI:57540"/>
        <dbReference type="ChEBI" id="CHEBI:57945"/>
        <dbReference type="ChEBI" id="CHEBI:78275"/>
        <dbReference type="EC" id="1.14.13.196"/>
    </reaction>
</comment>
<organism evidence="12 13">
    <name type="scientific">Schizopora paradoxa</name>
    <dbReference type="NCBI Taxonomy" id="27342"/>
    <lineage>
        <taxon>Eukaryota</taxon>
        <taxon>Fungi</taxon>
        <taxon>Dikarya</taxon>
        <taxon>Basidiomycota</taxon>
        <taxon>Agaricomycotina</taxon>
        <taxon>Agaricomycetes</taxon>
        <taxon>Hymenochaetales</taxon>
        <taxon>Schizoporaceae</taxon>
        <taxon>Schizopora</taxon>
    </lineage>
</organism>
<proteinExistence type="inferred from homology"/>
<feature type="compositionally biased region" description="Low complexity" evidence="11">
    <location>
        <begin position="463"/>
        <end position="481"/>
    </location>
</feature>
<evidence type="ECO:0000256" key="2">
    <source>
        <dbReference type="ARBA" id="ARBA00004924"/>
    </source>
</evidence>
<comment type="catalytic activity">
    <reaction evidence="9">
        <text>L-ornithine + NADPH + O2 = N(5)-hydroxy-L-ornithine + NADP(+) + H2O</text>
        <dbReference type="Rhea" id="RHEA:41508"/>
        <dbReference type="ChEBI" id="CHEBI:15377"/>
        <dbReference type="ChEBI" id="CHEBI:15379"/>
        <dbReference type="ChEBI" id="CHEBI:46911"/>
        <dbReference type="ChEBI" id="CHEBI:57783"/>
        <dbReference type="ChEBI" id="CHEBI:58349"/>
        <dbReference type="ChEBI" id="CHEBI:78275"/>
        <dbReference type="EC" id="1.14.13.196"/>
    </reaction>
</comment>
<name>A0A0H2SBB1_9AGAM</name>
<dbReference type="GO" id="GO:0016491">
    <property type="term" value="F:oxidoreductase activity"/>
    <property type="evidence" value="ECO:0007669"/>
    <property type="project" value="UniProtKB-KW"/>
</dbReference>
<comment type="similarity">
    <text evidence="3">Belongs to the lysine N(6)-hydroxylase/L-ornithine N(5)-oxygenase family.</text>
</comment>
<dbReference type="STRING" id="27342.A0A0H2SBB1"/>
<evidence type="ECO:0000313" key="12">
    <source>
        <dbReference type="EMBL" id="KLO14186.1"/>
    </source>
</evidence>
<dbReference type="EC" id="1.14.13.196" evidence="4"/>
<evidence type="ECO:0000313" key="13">
    <source>
        <dbReference type="Proteomes" id="UP000053477"/>
    </source>
</evidence>
<keyword evidence="6" id="KW-0274">FAD</keyword>
<dbReference type="AlphaFoldDB" id="A0A0H2SBB1"/>
<dbReference type="InterPro" id="IPR025700">
    <property type="entry name" value="Lys/Orn_oxygenase"/>
</dbReference>
<evidence type="ECO:0000256" key="10">
    <source>
        <dbReference type="ARBA" id="ARBA00049248"/>
    </source>
</evidence>
<gene>
    <name evidence="12" type="ORF">SCHPADRAFT_826848</name>
</gene>
<reference evidence="12 13" key="1">
    <citation type="submission" date="2015-04" db="EMBL/GenBank/DDBJ databases">
        <title>Complete genome sequence of Schizopora paradoxa KUC8140, a cosmopolitan wood degrader in East Asia.</title>
        <authorList>
            <consortium name="DOE Joint Genome Institute"/>
            <person name="Min B."/>
            <person name="Park H."/>
            <person name="Jang Y."/>
            <person name="Kim J.-J."/>
            <person name="Kim K.H."/>
            <person name="Pangilinan J."/>
            <person name="Lipzen A."/>
            <person name="Riley R."/>
            <person name="Grigoriev I.V."/>
            <person name="Spatafora J.W."/>
            <person name="Choi I.-G."/>
        </authorList>
    </citation>
    <scope>NUCLEOTIDE SEQUENCE [LARGE SCALE GENOMIC DNA]</scope>
    <source>
        <strain evidence="12 13">KUC8140</strain>
    </source>
</reference>
<keyword evidence="7" id="KW-0521">NADP</keyword>
<sequence length="552" mass="61012">MDPSRLDTLHSMEGAQDKVFDVLGCGFGPANLAIAVALAERWTEAKNPIEQVVFVEKYSEFSWHPGMLIPGAQMQISCLKDLATLRNPNSKYTFLSYLHSQGRLLNFINRGTMIPPRREFADYLSWAAEKVQRDGVQVAYAEEVVGINKSDKNDIGETLYVVTSRRTADGGIVSRLARHLIISPGGSPRVPACLSFALVKQPEAPIIHTSSYMLRIEDLLSRLSRRPTTLKLAIVGSGQSASEVLLDLHSRLQSIAVGETGSQHELHLIMRNGSFKPSDDSPFVNEIFNPEATGHIYSLPSSQARKSVLGEYRNTNYGVISPKTMDAIFEIIYEQQVSDGIASRTSKCSSKAIPRVFLRKYQTVVEGKVEPAASDERNMISLMTQHVHTRDIAEESYDAVFCGTGYDRTSWQRLLRASNFGKEYGLTDDSRVDSRKVTLEPAAEDEALFEFSEDAHENESNAETTSGTESSDGSLSTPPSSENLSLTVARPPVLRISRNYRLLSMKQHVKDSSRNKIYLQGCVEATHGLSDSLLSVLGVRAGEVVGDIFQKN</sequence>
<accession>A0A0H2SBB1</accession>
<dbReference type="Gene3D" id="3.50.50.60">
    <property type="entry name" value="FAD/NAD(P)-binding domain"/>
    <property type="match status" value="1"/>
</dbReference>
<comment type="pathway">
    <text evidence="2">Siderophore biosynthesis.</text>
</comment>
<dbReference type="PRINTS" id="PR00368">
    <property type="entry name" value="FADPNR"/>
</dbReference>
<evidence type="ECO:0000256" key="9">
    <source>
        <dbReference type="ARBA" id="ARBA00047598"/>
    </source>
</evidence>
<evidence type="ECO:0000256" key="4">
    <source>
        <dbReference type="ARBA" id="ARBA00012881"/>
    </source>
</evidence>
<keyword evidence="13" id="KW-1185">Reference proteome</keyword>
<dbReference type="Pfam" id="PF13434">
    <property type="entry name" value="Lys_Orn_oxgnase"/>
    <property type="match status" value="1"/>
</dbReference>
<evidence type="ECO:0000256" key="11">
    <source>
        <dbReference type="SAM" id="MobiDB-lite"/>
    </source>
</evidence>
<dbReference type="InterPro" id="IPR036188">
    <property type="entry name" value="FAD/NAD-bd_sf"/>
</dbReference>
<dbReference type="Proteomes" id="UP000053477">
    <property type="component" value="Unassembled WGS sequence"/>
</dbReference>
<feature type="region of interest" description="Disordered" evidence="11">
    <location>
        <begin position="451"/>
        <end position="487"/>
    </location>
</feature>
<dbReference type="EMBL" id="KQ085947">
    <property type="protein sequence ID" value="KLO14186.1"/>
    <property type="molecule type" value="Genomic_DNA"/>
</dbReference>
<evidence type="ECO:0000256" key="8">
    <source>
        <dbReference type="ARBA" id="ARBA00023002"/>
    </source>
</evidence>
<dbReference type="PANTHER" id="PTHR42802">
    <property type="entry name" value="MONOOXYGENASE"/>
    <property type="match status" value="1"/>
</dbReference>
<evidence type="ECO:0000256" key="1">
    <source>
        <dbReference type="ARBA" id="ARBA00001974"/>
    </source>
</evidence>
<protein>
    <recommendedName>
        <fullName evidence="4">L-ornithine N(5)-monooxygenase [NAD(P)H]</fullName>
        <ecNumber evidence="4">1.14.13.196</ecNumber>
    </recommendedName>
</protein>